<gene>
    <name evidence="4" type="ordered locus">Mhun_0037</name>
</gene>
<dbReference type="STRING" id="323259.Mhun_0037"/>
<dbReference type="SUPFAM" id="SSF102705">
    <property type="entry name" value="NIF3 (NGG1p interacting factor 3)-like"/>
    <property type="match status" value="1"/>
</dbReference>
<dbReference type="EnsemblBacteria" id="ABD39815">
    <property type="protein sequence ID" value="ABD39815"/>
    <property type="gene ID" value="Mhun_0037"/>
</dbReference>
<dbReference type="Gene3D" id="3.40.1390.30">
    <property type="entry name" value="NIF3 (NGG1p interacting factor 3)-like"/>
    <property type="match status" value="2"/>
</dbReference>
<dbReference type="HOGENOM" id="CLU_037423_2_0_2"/>
<accession>Q2FQD8</accession>
<comment type="similarity">
    <text evidence="1">Belongs to the GTP cyclohydrolase I type 2/NIF3 family.</text>
</comment>
<dbReference type="PANTHER" id="PTHR13799:SF14">
    <property type="entry name" value="GTP CYCLOHYDROLASE 1 TYPE 2 HOMOLOG"/>
    <property type="match status" value="1"/>
</dbReference>
<dbReference type="InParanoid" id="Q2FQD8"/>
<dbReference type="EMBL" id="CP000254">
    <property type="protein sequence ID" value="ABD39815.1"/>
    <property type="molecule type" value="Genomic_DNA"/>
</dbReference>
<dbReference type="Proteomes" id="UP000001941">
    <property type="component" value="Chromosome"/>
</dbReference>
<proteinExistence type="inferred from homology"/>
<reference evidence="5" key="1">
    <citation type="journal article" date="2016" name="Stand. Genomic Sci.">
        <title>Complete genome sequence of Methanospirillum hungatei type strain JF1.</title>
        <authorList>
            <person name="Gunsalus R.P."/>
            <person name="Cook L.E."/>
            <person name="Crable B."/>
            <person name="Rohlin L."/>
            <person name="McDonald E."/>
            <person name="Mouttaki H."/>
            <person name="Sieber J.R."/>
            <person name="Poweleit N."/>
            <person name="Zhou H."/>
            <person name="Lapidus A.L."/>
            <person name="Daligault H.E."/>
            <person name="Land M."/>
            <person name="Gilna P."/>
            <person name="Ivanova N."/>
            <person name="Kyrpides N."/>
            <person name="Culley D.E."/>
            <person name="McInerney M.J."/>
        </authorList>
    </citation>
    <scope>NUCLEOTIDE SEQUENCE [LARGE SCALE GENOMIC DNA]</scope>
    <source>
        <strain evidence="5">ATCC 27890 / DSM 864 / NBRC 100397 / JF-1</strain>
    </source>
</reference>
<evidence type="ECO:0008006" key="6">
    <source>
        <dbReference type="Google" id="ProtNLM"/>
    </source>
</evidence>
<dbReference type="NCBIfam" id="TIGR00486">
    <property type="entry name" value="YbgI_SA1388"/>
    <property type="match status" value="1"/>
</dbReference>
<dbReference type="GO" id="GO:0046872">
    <property type="term" value="F:metal ion binding"/>
    <property type="evidence" value="ECO:0007669"/>
    <property type="project" value="UniProtKB-KW"/>
</dbReference>
<feature type="binding site" evidence="3">
    <location>
        <position position="215"/>
    </location>
    <ligand>
        <name>a divalent metal cation</name>
        <dbReference type="ChEBI" id="CHEBI:60240"/>
        <label>2</label>
    </ligand>
</feature>
<sequence length="245" mass="26853">MTYDPHSKSGTSRQEILDLLAGLAPPELAESFDSGRIGLIIEGKEHITKISTCLDVTPAVVRKAIENRSDLLIAHHTPIWAPLTSIGGDDARLFSMILQSEMNVYVMHTNWDHAPGGVNDILADLLGLTERENMSLGLVGTCVRTVEEMVRILKAPLRIWGNVEKVQRLAIAAGSGFDSALIREAQSLGADAFLSAELRHSVYRSSPLPLLESTHYALESPAMRVLAEKHGWEYIDDLPVLHSLS</sequence>
<evidence type="ECO:0000256" key="3">
    <source>
        <dbReference type="PIRSR" id="PIRSR602678-1"/>
    </source>
</evidence>
<dbReference type="RefSeq" id="WP_011447112.1">
    <property type="nucleotide sequence ID" value="NC_007796.1"/>
</dbReference>
<dbReference type="OrthoDB" id="85198at2157"/>
<feature type="binding site" evidence="3">
    <location>
        <position position="219"/>
    </location>
    <ligand>
        <name>a divalent metal cation</name>
        <dbReference type="ChEBI" id="CHEBI:60240"/>
        <label>1</label>
    </ligand>
</feature>
<dbReference type="GO" id="GO:0005737">
    <property type="term" value="C:cytoplasm"/>
    <property type="evidence" value="ECO:0007669"/>
    <property type="project" value="TreeGrafter"/>
</dbReference>
<keyword evidence="5" id="KW-1185">Reference proteome</keyword>
<feature type="binding site" evidence="3">
    <location>
        <position position="75"/>
    </location>
    <ligand>
        <name>a divalent metal cation</name>
        <dbReference type="ChEBI" id="CHEBI:60240"/>
        <label>1</label>
    </ligand>
</feature>
<feature type="binding site" evidence="3">
    <location>
        <position position="112"/>
    </location>
    <ligand>
        <name>a divalent metal cation</name>
        <dbReference type="ChEBI" id="CHEBI:60240"/>
        <label>1</label>
    </ligand>
</feature>
<organism evidence="4 5">
    <name type="scientific">Methanospirillum hungatei JF-1 (strain ATCC 27890 / DSM 864 / NBRC 100397 / JF-1)</name>
    <dbReference type="NCBI Taxonomy" id="323259"/>
    <lineage>
        <taxon>Archaea</taxon>
        <taxon>Methanobacteriati</taxon>
        <taxon>Methanobacteriota</taxon>
        <taxon>Stenosarchaea group</taxon>
        <taxon>Methanomicrobia</taxon>
        <taxon>Methanomicrobiales</taxon>
        <taxon>Methanospirillaceae</taxon>
        <taxon>Methanospirillum</taxon>
    </lineage>
</organism>
<dbReference type="AlphaFoldDB" id="Q2FQD8"/>
<dbReference type="FunFam" id="3.40.1390.30:FF:000001">
    <property type="entry name" value="GTP cyclohydrolase 1 type 2"/>
    <property type="match status" value="1"/>
</dbReference>
<dbReference type="Pfam" id="PF01784">
    <property type="entry name" value="DUF34_NIF3"/>
    <property type="match status" value="1"/>
</dbReference>
<evidence type="ECO:0000256" key="1">
    <source>
        <dbReference type="ARBA" id="ARBA00006964"/>
    </source>
</evidence>
<dbReference type="InterPro" id="IPR002678">
    <property type="entry name" value="DUF34/NIF3"/>
</dbReference>
<dbReference type="KEGG" id="mhu:Mhun_0037"/>
<evidence type="ECO:0000313" key="5">
    <source>
        <dbReference type="Proteomes" id="UP000001941"/>
    </source>
</evidence>
<keyword evidence="2 3" id="KW-0479">Metal-binding</keyword>
<dbReference type="InterPro" id="IPR036069">
    <property type="entry name" value="DUF34/NIF3_sf"/>
</dbReference>
<evidence type="ECO:0000313" key="4">
    <source>
        <dbReference type="EMBL" id="ABD39815.1"/>
    </source>
</evidence>
<evidence type="ECO:0000256" key="2">
    <source>
        <dbReference type="ARBA" id="ARBA00022723"/>
    </source>
</evidence>
<name>Q2FQD8_METHJ</name>
<feature type="binding site" evidence="3">
    <location>
        <position position="76"/>
    </location>
    <ligand>
        <name>a divalent metal cation</name>
        <dbReference type="ChEBI" id="CHEBI:60240"/>
        <label>1</label>
    </ligand>
</feature>
<dbReference type="GeneID" id="3923493"/>
<dbReference type="PANTHER" id="PTHR13799">
    <property type="entry name" value="NGG1 INTERACTING FACTOR 3"/>
    <property type="match status" value="1"/>
</dbReference>
<protein>
    <recommendedName>
        <fullName evidence="6">Nif3-like dinuclear metal center hexameric protein</fullName>
    </recommendedName>
</protein>
<dbReference type="eggNOG" id="arCOG04454">
    <property type="taxonomic scope" value="Archaea"/>
</dbReference>